<proteinExistence type="predicted"/>
<organism evidence="1 2">
    <name type="scientific">Pseudocercospora fuligena</name>
    <dbReference type="NCBI Taxonomy" id="685502"/>
    <lineage>
        <taxon>Eukaryota</taxon>
        <taxon>Fungi</taxon>
        <taxon>Dikarya</taxon>
        <taxon>Ascomycota</taxon>
        <taxon>Pezizomycotina</taxon>
        <taxon>Dothideomycetes</taxon>
        <taxon>Dothideomycetidae</taxon>
        <taxon>Mycosphaerellales</taxon>
        <taxon>Mycosphaerellaceae</taxon>
        <taxon>Pseudocercospora</taxon>
    </lineage>
</organism>
<dbReference type="PANTHER" id="PTHR47784:SF5">
    <property type="entry name" value="STEROL UPTAKE CONTROL PROTEIN 2"/>
    <property type="match status" value="1"/>
</dbReference>
<evidence type="ECO:0000313" key="2">
    <source>
        <dbReference type="Proteomes" id="UP000660729"/>
    </source>
</evidence>
<reference evidence="1" key="1">
    <citation type="submission" date="2020-04" db="EMBL/GenBank/DDBJ databases">
        <title>Draft genome resource of the tomato pathogen Pseudocercospora fuligena.</title>
        <authorList>
            <person name="Zaccaron A."/>
        </authorList>
    </citation>
    <scope>NUCLEOTIDE SEQUENCE</scope>
    <source>
        <strain evidence="1">PF001</strain>
    </source>
</reference>
<accession>A0A8H6RA07</accession>
<protein>
    <submittedName>
        <fullName evidence="1">Orsellinic acid biosynthesis cluster protein D</fullName>
    </submittedName>
</protein>
<dbReference type="EMBL" id="JABCIY010000249">
    <property type="protein sequence ID" value="KAF7186632.1"/>
    <property type="molecule type" value="Genomic_DNA"/>
</dbReference>
<keyword evidence="2" id="KW-1185">Reference proteome</keyword>
<dbReference type="AlphaFoldDB" id="A0A8H6RA07"/>
<name>A0A8H6RA07_9PEZI</name>
<dbReference type="OrthoDB" id="416217at2759"/>
<gene>
    <name evidence="1" type="ORF">HII31_12041</name>
</gene>
<sequence length="418" mass="47664">MSQHWSDVHGERESRNVHARHAWLQTFFRGNKIRYFEVSRPLAVSPKARAVSAERAEFKHAIEGHSGPPNLSSALDMASLKYLLHWKECTALTMPRTECETTYFWSTTISHDALRHPFLMGGILGMAALHLAETEPDLMEAQKHYEAMLRYSVASVAEFRKVQDRPDLRNCTALIAYSRLMCIQQCCPGDASEFRQPISKSSLRDPTPLYQALCLNRGLLDILLSTQHLLADGSDFKYPKEEIEDLIPLDDPVAALEDASNVAKIPQAMRLKLQHLSAYIAEMLQCCEVCDILDLQACLDASTALTSAFARAYSSATPYLHSADLFIGCPHPKTVRFVWSGVESWLRTISEHYVGLCEQGKPVALVIFAHWAMLLHRWRYRYWYFRNLKDGTLHLIEANLDDHMKPWISDLWAIEEIM</sequence>
<dbReference type="Proteomes" id="UP000660729">
    <property type="component" value="Unassembled WGS sequence"/>
</dbReference>
<dbReference type="InterPro" id="IPR053157">
    <property type="entry name" value="Sterol_Uptake_Regulator"/>
</dbReference>
<evidence type="ECO:0000313" key="1">
    <source>
        <dbReference type="EMBL" id="KAF7186632.1"/>
    </source>
</evidence>
<comment type="caution">
    <text evidence="1">The sequence shown here is derived from an EMBL/GenBank/DDBJ whole genome shotgun (WGS) entry which is preliminary data.</text>
</comment>
<dbReference type="PANTHER" id="PTHR47784">
    <property type="entry name" value="STEROL UPTAKE CONTROL PROTEIN 2"/>
    <property type="match status" value="1"/>
</dbReference>
<dbReference type="GO" id="GO:0001228">
    <property type="term" value="F:DNA-binding transcription activator activity, RNA polymerase II-specific"/>
    <property type="evidence" value="ECO:0007669"/>
    <property type="project" value="TreeGrafter"/>
</dbReference>